<comment type="caution">
    <text evidence="1">The sequence shown here is derived from an EMBL/GenBank/DDBJ whole genome shotgun (WGS) entry which is preliminary data.</text>
</comment>
<evidence type="ECO:0000313" key="1">
    <source>
        <dbReference type="EMBL" id="KTB34209.1"/>
    </source>
</evidence>
<proteinExistence type="predicted"/>
<gene>
    <name evidence="1" type="ORF">WG66_13204</name>
</gene>
<protein>
    <submittedName>
        <fullName evidence="1">Uncharacterized protein</fullName>
    </submittedName>
</protein>
<reference evidence="1 2" key="1">
    <citation type="submission" date="2015-12" db="EMBL/GenBank/DDBJ databases">
        <title>Draft genome sequence of Moniliophthora roreri, the causal agent of frosty pod rot of cacao.</title>
        <authorList>
            <person name="Aime M.C."/>
            <person name="Diaz-Valderrama J.R."/>
            <person name="Kijpornyongpan T."/>
            <person name="Phillips-Mora W."/>
        </authorList>
    </citation>
    <scope>NUCLEOTIDE SEQUENCE [LARGE SCALE GENOMIC DNA]</scope>
    <source>
        <strain evidence="1 2">MCA 2952</strain>
    </source>
</reference>
<organism evidence="1 2">
    <name type="scientific">Moniliophthora roreri</name>
    <name type="common">Frosty pod rot fungus</name>
    <name type="synonym">Monilia roreri</name>
    <dbReference type="NCBI Taxonomy" id="221103"/>
    <lineage>
        <taxon>Eukaryota</taxon>
        <taxon>Fungi</taxon>
        <taxon>Dikarya</taxon>
        <taxon>Basidiomycota</taxon>
        <taxon>Agaricomycotina</taxon>
        <taxon>Agaricomycetes</taxon>
        <taxon>Agaricomycetidae</taxon>
        <taxon>Agaricales</taxon>
        <taxon>Marasmiineae</taxon>
        <taxon>Marasmiaceae</taxon>
        <taxon>Moniliophthora</taxon>
    </lineage>
</organism>
<sequence length="92" mass="9979">MSVIPSETVVAVAGIIFYVLMLQSTLGYCSTNEQPSMALSGNPTSHRIPLRQASISQQDINLSLPPDASNLRPMVIHITKRESQAKEPDTSV</sequence>
<dbReference type="Proteomes" id="UP000054988">
    <property type="component" value="Unassembled WGS sequence"/>
</dbReference>
<name>A0A0W0FD83_MONRR</name>
<accession>A0A0W0FD83</accession>
<dbReference type="AlphaFoldDB" id="A0A0W0FD83"/>
<evidence type="ECO:0000313" key="2">
    <source>
        <dbReference type="Proteomes" id="UP000054988"/>
    </source>
</evidence>
<dbReference type="EMBL" id="LATX01002107">
    <property type="protein sequence ID" value="KTB34209.1"/>
    <property type="molecule type" value="Genomic_DNA"/>
</dbReference>